<feature type="compositionally biased region" description="Low complexity" evidence="3">
    <location>
        <begin position="929"/>
        <end position="938"/>
    </location>
</feature>
<dbReference type="EMBL" id="KN817538">
    <property type="protein sequence ID" value="KJA24290.1"/>
    <property type="molecule type" value="Genomic_DNA"/>
</dbReference>
<evidence type="ECO:0008006" key="6">
    <source>
        <dbReference type="Google" id="ProtNLM"/>
    </source>
</evidence>
<feature type="compositionally biased region" description="Low complexity" evidence="3">
    <location>
        <begin position="800"/>
        <end position="809"/>
    </location>
</feature>
<keyword evidence="5" id="KW-1185">Reference proteome</keyword>
<feature type="compositionally biased region" description="Acidic residues" evidence="3">
    <location>
        <begin position="501"/>
        <end position="511"/>
    </location>
</feature>
<dbReference type="STRING" id="945553.A0A0D2PY05"/>
<dbReference type="OrthoDB" id="10259133at2759"/>
<feature type="compositionally biased region" description="Low complexity" evidence="3">
    <location>
        <begin position="1006"/>
        <end position="1021"/>
    </location>
</feature>
<feature type="compositionally biased region" description="Low complexity" evidence="3">
    <location>
        <begin position="570"/>
        <end position="582"/>
    </location>
</feature>
<dbReference type="Pfam" id="PF04499">
    <property type="entry name" value="SAPS"/>
    <property type="match status" value="1"/>
</dbReference>
<protein>
    <recommendedName>
        <fullName evidence="6">SAPS-domain-containing protein</fullName>
    </recommendedName>
</protein>
<dbReference type="GO" id="GO:0019903">
    <property type="term" value="F:protein phosphatase binding"/>
    <property type="evidence" value="ECO:0007669"/>
    <property type="project" value="InterPro"/>
</dbReference>
<feature type="compositionally biased region" description="Low complexity" evidence="3">
    <location>
        <begin position="945"/>
        <end position="954"/>
    </location>
</feature>
<gene>
    <name evidence="4" type="ORF">HYPSUDRAFT_39060</name>
</gene>
<feature type="compositionally biased region" description="Basic and acidic residues" evidence="3">
    <location>
        <begin position="987"/>
        <end position="1002"/>
    </location>
</feature>
<keyword evidence="2" id="KW-0131">Cell cycle</keyword>
<dbReference type="GO" id="GO:0019888">
    <property type="term" value="F:protein phosphatase regulator activity"/>
    <property type="evidence" value="ECO:0007669"/>
    <property type="project" value="TreeGrafter"/>
</dbReference>
<dbReference type="GO" id="GO:0005829">
    <property type="term" value="C:cytosol"/>
    <property type="evidence" value="ECO:0007669"/>
    <property type="project" value="TreeGrafter"/>
</dbReference>
<dbReference type="OMA" id="HAYIACE"/>
<feature type="region of interest" description="Disordered" evidence="3">
    <location>
        <begin position="460"/>
        <end position="511"/>
    </location>
</feature>
<evidence type="ECO:0000256" key="1">
    <source>
        <dbReference type="ARBA" id="ARBA00006180"/>
    </source>
</evidence>
<dbReference type="AlphaFoldDB" id="A0A0D2PY05"/>
<organism evidence="4 5">
    <name type="scientific">Hypholoma sublateritium (strain FD-334 SS-4)</name>
    <dbReference type="NCBI Taxonomy" id="945553"/>
    <lineage>
        <taxon>Eukaryota</taxon>
        <taxon>Fungi</taxon>
        <taxon>Dikarya</taxon>
        <taxon>Basidiomycota</taxon>
        <taxon>Agaricomycotina</taxon>
        <taxon>Agaricomycetes</taxon>
        <taxon>Agaricomycetidae</taxon>
        <taxon>Agaricales</taxon>
        <taxon>Agaricineae</taxon>
        <taxon>Strophariaceae</taxon>
        <taxon>Hypholoma</taxon>
    </lineage>
</organism>
<name>A0A0D2PY05_HYPSF</name>
<comment type="similarity">
    <text evidence="1">Belongs to the SAPS family.</text>
</comment>
<dbReference type="InterPro" id="IPR007587">
    <property type="entry name" value="SAPS"/>
</dbReference>
<reference evidence="5" key="1">
    <citation type="submission" date="2014-04" db="EMBL/GenBank/DDBJ databases">
        <title>Evolutionary Origins and Diversification of the Mycorrhizal Mutualists.</title>
        <authorList>
            <consortium name="DOE Joint Genome Institute"/>
            <consortium name="Mycorrhizal Genomics Consortium"/>
            <person name="Kohler A."/>
            <person name="Kuo A."/>
            <person name="Nagy L.G."/>
            <person name="Floudas D."/>
            <person name="Copeland A."/>
            <person name="Barry K.W."/>
            <person name="Cichocki N."/>
            <person name="Veneault-Fourrey C."/>
            <person name="LaButti K."/>
            <person name="Lindquist E.A."/>
            <person name="Lipzen A."/>
            <person name="Lundell T."/>
            <person name="Morin E."/>
            <person name="Murat C."/>
            <person name="Riley R."/>
            <person name="Ohm R."/>
            <person name="Sun H."/>
            <person name="Tunlid A."/>
            <person name="Henrissat B."/>
            <person name="Grigoriev I.V."/>
            <person name="Hibbett D.S."/>
            <person name="Martin F."/>
        </authorList>
    </citation>
    <scope>NUCLEOTIDE SEQUENCE [LARGE SCALE GENOMIC DNA]</scope>
    <source>
        <strain evidence="5">FD-334 SS-4</strain>
    </source>
</reference>
<feature type="compositionally biased region" description="Acidic residues" evidence="3">
    <location>
        <begin position="819"/>
        <end position="829"/>
    </location>
</feature>
<feature type="region of interest" description="Disordered" evidence="3">
    <location>
        <begin position="543"/>
        <end position="602"/>
    </location>
</feature>
<dbReference type="PANTHER" id="PTHR12634:SF8">
    <property type="entry name" value="FIERY MOUNTAIN, ISOFORM D"/>
    <property type="match status" value="1"/>
</dbReference>
<feature type="region of interest" description="Disordered" evidence="3">
    <location>
        <begin position="766"/>
        <end position="834"/>
    </location>
</feature>
<dbReference type="GO" id="GO:0005634">
    <property type="term" value="C:nucleus"/>
    <property type="evidence" value="ECO:0007669"/>
    <property type="project" value="TreeGrafter"/>
</dbReference>
<feature type="region of interest" description="Disordered" evidence="3">
    <location>
        <begin position="848"/>
        <end position="1028"/>
    </location>
</feature>
<evidence type="ECO:0000256" key="3">
    <source>
        <dbReference type="SAM" id="MobiDB-lite"/>
    </source>
</evidence>
<feature type="compositionally biased region" description="Basic residues" evidence="3">
    <location>
        <begin position="583"/>
        <end position="592"/>
    </location>
</feature>
<evidence type="ECO:0000313" key="4">
    <source>
        <dbReference type="EMBL" id="KJA24290.1"/>
    </source>
</evidence>
<dbReference type="Proteomes" id="UP000054270">
    <property type="component" value="Unassembled WGS sequence"/>
</dbReference>
<feature type="compositionally biased region" description="Low complexity" evidence="3">
    <location>
        <begin position="486"/>
        <end position="500"/>
    </location>
</feature>
<dbReference type="PANTHER" id="PTHR12634">
    <property type="entry name" value="SIT4 YEAST -ASSOCIATING PROTEIN-RELATED"/>
    <property type="match status" value="1"/>
</dbReference>
<feature type="compositionally biased region" description="Polar residues" evidence="3">
    <location>
        <begin position="560"/>
        <end position="569"/>
    </location>
</feature>
<proteinExistence type="inferred from homology"/>
<evidence type="ECO:0000313" key="5">
    <source>
        <dbReference type="Proteomes" id="UP000054270"/>
    </source>
</evidence>
<evidence type="ECO:0000256" key="2">
    <source>
        <dbReference type="ARBA" id="ARBA00023306"/>
    </source>
</evidence>
<sequence>MFWRFGFHNGSAIDSLLDKEGVALEAILDEDDLLQECKAQNTRLIDYFERVDVLQKLLGYVTGQIESEEKGRFKYPYIATEVLCSEIWSIIGTCIAQQKQLLVPFWETVLDRPADDMKTQMTMASHFAKINSVFLTKKPAEMLAFIQSQPNIVERLLRHIETPSFVDLLSRIIQLDEVVPNSNVLEWLSSENLMGRLLDLLSPHYTPSVHTVVTDLVKNIISMATPSPGAGITDGLQNGPASNRFARELATKENVAKLAHYMLNDFSTDTCKTPTEETACEEEDGKISFPTFESSTSSVVQSIAVVIELIRKNNSDYFEPYLFHTLRNRLIQVQQQSHLAGEDIRAALEQVMQEMVNRMGVVHLGPVLEVLSKRIHEFQKYLKTPRSLQGDISTTVGTMTPFTLERYRIVELYAELLHCSNMSLLNRPASFSHMYDAEGRLQGGLAGLEELAQVIAQNSSNEQGNEAMDEEGDDTAPAHEFPVRNPSDSSPSLDSDASMSDPEDGPGSSDDEAMEEIAMYDEPPLSPIPFAKALPQPALAVAASPDNYPASPDNEERSPVATNSGLSPDSESSGMTSRSSGRGSRRSSRSQRRPTLESTRDTYLPVGEQLKVRLLDESVMCTMIDMFFAFPWNNFLHSAVYDVVHQVMTGAVDAGHNRELIISLFRDAKILSRIVEGQNLNDRESSKPKGVRLGYMGHLMLISEDVITAMARFPPDLRLTIIQYAPEPEWDQYVTGRYNETKKEDNQLLGGGKPLIRSSAARNAMQWKVDEDDMPTNMETDGKMKSTANDATRGEFRRASSVGPSSSASQTADFGPAPMDDDDDDDDDNISSGRAPHFARYLAQEMASSDHFGSSDEDDEEEGWLTQSTFGVHPTPPRSFTERRPLASTAFEDAFDPSSAAALAMSEDPFSPHEDDGFGPFSDSAAAPGDGFTFSSSFSDEDSSFESFGDFGDFQSAEDGETTPTTTGSWTFAPGTEFGVFPEAGGSDEHEPGGSTRTENRADAGSSHSVAQASSSTATTSKNNDVFK</sequence>
<accession>A0A0D2PY05</accession>